<evidence type="ECO:0000313" key="9">
    <source>
        <dbReference type="Proteomes" id="UP000784286"/>
    </source>
</evidence>
<reference evidence="8" key="1">
    <citation type="journal article" date="2021" name="PeerJ">
        <title>Extensive microbial diversity within the chicken gut microbiome revealed by metagenomics and culture.</title>
        <authorList>
            <person name="Gilroy R."/>
            <person name="Ravi A."/>
            <person name="Getino M."/>
            <person name="Pursley I."/>
            <person name="Horton D.L."/>
            <person name="Alikhan N.F."/>
            <person name="Baker D."/>
            <person name="Gharbi K."/>
            <person name="Hall N."/>
            <person name="Watson M."/>
            <person name="Adriaenssens E.M."/>
            <person name="Foster-Nyarko E."/>
            <person name="Jarju S."/>
            <person name="Secka A."/>
            <person name="Antonio M."/>
            <person name="Oren A."/>
            <person name="Chaudhuri R.R."/>
            <person name="La Ragione R."/>
            <person name="Hildebrand F."/>
            <person name="Pallen M.J."/>
        </authorList>
    </citation>
    <scope>NUCLEOTIDE SEQUENCE</scope>
    <source>
        <strain evidence="8">8470</strain>
    </source>
</reference>
<evidence type="ECO:0000259" key="7">
    <source>
        <dbReference type="Pfam" id="PF14322"/>
    </source>
</evidence>
<evidence type="ECO:0000256" key="4">
    <source>
        <dbReference type="ARBA" id="ARBA00023136"/>
    </source>
</evidence>
<sequence>MLRKQLIYILMSSVGLVSCNYLDFDESQGMDKSDAYGYFNNVTRLASAVYREVPEDYGVISNALRESATDNAVYTWSSNAVYKIYSNAWSPINLVDDKWGTYYGVIHDANSFLENYSEDNLKRFEWDPNYEDNLAKTEMYKHEVRVLRALYYFELAKRYGDVPLLTRTYSLDEINSVTKTSFQDVIAFVAEECAAVAPELPLDQADFFNETGRVTRGAALAIRARALLYAASPLFAGTGDASAKWEAAAKAAYDVIGLGKYSLPSIASDPLYNAEGGNIVLNSPQLIFWTENNEDNTFEANNMPIGFEGAEGGTTPTQNLVDDFEMKDGTPFDWNNPSHVANMYYDNAGNPTRDPRLYLTVIGDGMTWMGVPVEPLAGGRNSASIDGGTLTGYYLKKLMNENVSLDPVTPVKKYHHYPGYRYAEVLLNYAEAMNEWQGPDYTDEYCVKSARQALNEVRAAAGMPAVVASGQAEFREKVRKERRIELAFEDHRFWDIRRWKIGEVVRNIYGIEKLNNAYTRVQVQTRTWEDKMYLYPIPQNEVFVNRNLTQNPGWEVAE</sequence>
<evidence type="ECO:0000256" key="5">
    <source>
        <dbReference type="ARBA" id="ARBA00023237"/>
    </source>
</evidence>
<dbReference type="GO" id="GO:0009279">
    <property type="term" value="C:cell outer membrane"/>
    <property type="evidence" value="ECO:0007669"/>
    <property type="project" value="UniProtKB-SubCell"/>
</dbReference>
<feature type="domain" description="RagB/SusD" evidence="6">
    <location>
        <begin position="306"/>
        <end position="554"/>
    </location>
</feature>
<evidence type="ECO:0000313" key="8">
    <source>
        <dbReference type="EMBL" id="MBU3856862.1"/>
    </source>
</evidence>
<dbReference type="AlphaFoldDB" id="A0A948TNP4"/>
<dbReference type="InterPro" id="IPR012944">
    <property type="entry name" value="SusD_RagB_dom"/>
</dbReference>
<dbReference type="InterPro" id="IPR011990">
    <property type="entry name" value="TPR-like_helical_dom_sf"/>
</dbReference>
<gene>
    <name evidence="8" type="ORF">H9928_09995</name>
</gene>
<dbReference type="Proteomes" id="UP000784286">
    <property type="component" value="Unassembled WGS sequence"/>
</dbReference>
<evidence type="ECO:0000259" key="6">
    <source>
        <dbReference type="Pfam" id="PF07980"/>
    </source>
</evidence>
<dbReference type="Pfam" id="PF14322">
    <property type="entry name" value="SusD-like_3"/>
    <property type="match status" value="1"/>
</dbReference>
<keyword evidence="5" id="KW-0998">Cell outer membrane</keyword>
<proteinExistence type="inferred from homology"/>
<evidence type="ECO:0000256" key="2">
    <source>
        <dbReference type="ARBA" id="ARBA00006275"/>
    </source>
</evidence>
<organism evidence="8 9">
    <name type="scientific">Candidatus Phocaeicola excrementipullorum</name>
    <dbReference type="NCBI Taxonomy" id="2838731"/>
    <lineage>
        <taxon>Bacteria</taxon>
        <taxon>Pseudomonadati</taxon>
        <taxon>Bacteroidota</taxon>
        <taxon>Bacteroidia</taxon>
        <taxon>Bacteroidales</taxon>
        <taxon>Bacteroidaceae</taxon>
        <taxon>Phocaeicola</taxon>
    </lineage>
</organism>
<feature type="domain" description="SusD-like N-terminal" evidence="7">
    <location>
        <begin position="59"/>
        <end position="226"/>
    </location>
</feature>
<dbReference type="Gene3D" id="1.25.40.390">
    <property type="match status" value="1"/>
</dbReference>
<evidence type="ECO:0000256" key="3">
    <source>
        <dbReference type="ARBA" id="ARBA00022729"/>
    </source>
</evidence>
<keyword evidence="3" id="KW-0732">Signal</keyword>
<comment type="subcellular location">
    <subcellularLocation>
        <location evidence="1">Cell outer membrane</location>
    </subcellularLocation>
</comment>
<evidence type="ECO:0000256" key="1">
    <source>
        <dbReference type="ARBA" id="ARBA00004442"/>
    </source>
</evidence>
<name>A0A948TNP4_9BACT</name>
<comment type="caution">
    <text evidence="8">The sequence shown here is derived from an EMBL/GenBank/DDBJ whole genome shotgun (WGS) entry which is preliminary data.</text>
</comment>
<dbReference type="PROSITE" id="PS51257">
    <property type="entry name" value="PROKAR_LIPOPROTEIN"/>
    <property type="match status" value="1"/>
</dbReference>
<comment type="similarity">
    <text evidence="2">Belongs to the SusD family.</text>
</comment>
<protein>
    <submittedName>
        <fullName evidence="8">RagB/SusD family nutrient uptake outer membrane protein</fullName>
    </submittedName>
</protein>
<dbReference type="InterPro" id="IPR033985">
    <property type="entry name" value="SusD-like_N"/>
</dbReference>
<keyword evidence="4" id="KW-0472">Membrane</keyword>
<reference evidence="8" key="2">
    <citation type="submission" date="2021-04" db="EMBL/GenBank/DDBJ databases">
        <authorList>
            <person name="Gilroy R."/>
        </authorList>
    </citation>
    <scope>NUCLEOTIDE SEQUENCE</scope>
    <source>
        <strain evidence="8">8470</strain>
    </source>
</reference>
<dbReference type="Pfam" id="PF07980">
    <property type="entry name" value="SusD_RagB"/>
    <property type="match status" value="1"/>
</dbReference>
<dbReference type="SUPFAM" id="SSF48452">
    <property type="entry name" value="TPR-like"/>
    <property type="match status" value="1"/>
</dbReference>
<accession>A0A948TNP4</accession>
<dbReference type="EMBL" id="JAHLFJ010000086">
    <property type="protein sequence ID" value="MBU3856862.1"/>
    <property type="molecule type" value="Genomic_DNA"/>
</dbReference>